<dbReference type="EMBL" id="RYYR01000016">
    <property type="protein sequence ID" value="RUL51316.1"/>
    <property type="molecule type" value="Genomic_DNA"/>
</dbReference>
<dbReference type="RefSeq" id="WP_126659528.1">
    <property type="nucleotide sequence ID" value="NZ_RYYR01000016.1"/>
</dbReference>
<dbReference type="NCBIfam" id="TIGR02887">
    <property type="entry name" value="spore_ger_x_C"/>
    <property type="match status" value="1"/>
</dbReference>
<keyword evidence="7" id="KW-0449">Lipoprotein</keyword>
<evidence type="ECO:0000256" key="2">
    <source>
        <dbReference type="ARBA" id="ARBA00007886"/>
    </source>
</evidence>
<dbReference type="InterPro" id="IPR008844">
    <property type="entry name" value="Spore_GerAC-like"/>
</dbReference>
<evidence type="ECO:0000259" key="9">
    <source>
        <dbReference type="Pfam" id="PF25198"/>
    </source>
</evidence>
<dbReference type="InterPro" id="IPR057336">
    <property type="entry name" value="GerAC_N"/>
</dbReference>
<evidence type="ECO:0000256" key="4">
    <source>
        <dbReference type="ARBA" id="ARBA00022729"/>
    </source>
</evidence>
<evidence type="ECO:0000256" key="3">
    <source>
        <dbReference type="ARBA" id="ARBA00022544"/>
    </source>
</evidence>
<evidence type="ECO:0000256" key="5">
    <source>
        <dbReference type="ARBA" id="ARBA00023136"/>
    </source>
</evidence>
<dbReference type="Proteomes" id="UP000287910">
    <property type="component" value="Unassembled WGS sequence"/>
</dbReference>
<evidence type="ECO:0000313" key="11">
    <source>
        <dbReference type="Proteomes" id="UP000287910"/>
    </source>
</evidence>
<comment type="subcellular location">
    <subcellularLocation>
        <location evidence="1">Membrane</location>
        <topology evidence="1">Lipid-anchor</topology>
    </subcellularLocation>
</comment>
<accession>A0A432LAU8</accession>
<comment type="caution">
    <text evidence="10">The sequence shown here is derived from an EMBL/GenBank/DDBJ whole genome shotgun (WGS) entry which is preliminary data.</text>
</comment>
<dbReference type="Pfam" id="PF05504">
    <property type="entry name" value="Spore_GerAC"/>
    <property type="match status" value="1"/>
</dbReference>
<proteinExistence type="inferred from homology"/>
<evidence type="ECO:0000313" key="10">
    <source>
        <dbReference type="EMBL" id="RUL51316.1"/>
    </source>
</evidence>
<feature type="domain" description="Spore germination protein N-terminal" evidence="9">
    <location>
        <begin position="28"/>
        <end position="200"/>
    </location>
</feature>
<evidence type="ECO:0000259" key="8">
    <source>
        <dbReference type="Pfam" id="PF05504"/>
    </source>
</evidence>
<dbReference type="AlphaFoldDB" id="A0A432LAU8"/>
<dbReference type="Gene3D" id="3.30.300.210">
    <property type="entry name" value="Nutrient germinant receptor protein C, domain 3"/>
    <property type="match status" value="1"/>
</dbReference>
<dbReference type="InterPro" id="IPR038501">
    <property type="entry name" value="Spore_GerAC_C_sf"/>
</dbReference>
<dbReference type="PANTHER" id="PTHR35789:SF1">
    <property type="entry name" value="SPORE GERMINATION PROTEIN B3"/>
    <property type="match status" value="1"/>
</dbReference>
<dbReference type="PANTHER" id="PTHR35789">
    <property type="entry name" value="SPORE GERMINATION PROTEIN B3"/>
    <property type="match status" value="1"/>
</dbReference>
<evidence type="ECO:0000256" key="6">
    <source>
        <dbReference type="ARBA" id="ARBA00023139"/>
    </source>
</evidence>
<dbReference type="Pfam" id="PF25198">
    <property type="entry name" value="Spore_GerAC_N"/>
    <property type="match status" value="1"/>
</dbReference>
<keyword evidence="11" id="KW-1185">Reference proteome</keyword>
<name>A0A432LAU8_9BACI</name>
<keyword evidence="6" id="KW-0564">Palmitate</keyword>
<evidence type="ECO:0000256" key="7">
    <source>
        <dbReference type="ARBA" id="ARBA00023288"/>
    </source>
</evidence>
<comment type="similarity">
    <text evidence="2">Belongs to the GerABKC lipoprotein family.</text>
</comment>
<keyword evidence="3" id="KW-0309">Germination</keyword>
<dbReference type="InterPro" id="IPR046953">
    <property type="entry name" value="Spore_GerAC-like_C"/>
</dbReference>
<keyword evidence="5" id="KW-0472">Membrane</keyword>
<organism evidence="10 11">
    <name type="scientific">Lysinibacillus antri</name>
    <dbReference type="NCBI Taxonomy" id="2498145"/>
    <lineage>
        <taxon>Bacteria</taxon>
        <taxon>Bacillati</taxon>
        <taxon>Bacillota</taxon>
        <taxon>Bacilli</taxon>
        <taxon>Bacillales</taxon>
        <taxon>Bacillaceae</taxon>
        <taxon>Lysinibacillus</taxon>
    </lineage>
</organism>
<dbReference type="GO" id="GO:0009847">
    <property type="term" value="P:spore germination"/>
    <property type="evidence" value="ECO:0007669"/>
    <property type="project" value="InterPro"/>
</dbReference>
<feature type="domain" description="Spore germination GerAC-like C-terminal" evidence="8">
    <location>
        <begin position="215"/>
        <end position="371"/>
    </location>
</feature>
<protein>
    <submittedName>
        <fullName evidence="10">Ger(X)C family spore germination protein</fullName>
    </submittedName>
</protein>
<reference evidence="10 11" key="1">
    <citation type="submission" date="2018-12" db="EMBL/GenBank/DDBJ databases">
        <title>Lysinibacillus antri sp. nov., isolated from a cave soil.</title>
        <authorList>
            <person name="Narsing Rao M.P."/>
            <person name="Zhang H."/>
            <person name="Dong Z.-Y."/>
            <person name="Niu X.-K."/>
            <person name="Zhang K."/>
            <person name="Fang B.-Z."/>
            <person name="Kang Y.-Q."/>
            <person name="Xiao M."/>
            <person name="Li W.-J."/>
        </authorList>
    </citation>
    <scope>NUCLEOTIDE SEQUENCE [LARGE SCALE GENOMIC DNA]</scope>
    <source>
        <strain evidence="10 11">SYSU K30002</strain>
    </source>
</reference>
<keyword evidence="4" id="KW-0732">Signal</keyword>
<sequence length="374" mass="42563">MQKTTNKTRVFILLILSMLTLLSGCEFKDIDKVTFISMIGIDQSDNSDKPFKVTVKLYVPTSSFKQSPKPQYAYLTENGETLSEAIRLLETHSDKKLDFGHAKLVIIGEELLKANKEKEILDLLIRRPDIQLISWVAIGRPNAEEIIKMVPKSETAAYPAIFNYFDDNGTESPYSVSTFLFDFRRRMVESGIDAILPIIEMEQEESQFKINKAYILADGKKPHELSSHNTMLYNLLSMNIDIGDLIVNEEGHSFIAKIDTIKSKYKVKVQNDNQVRLDLDIKLFGYVSESKQSMQTKSLPKYNQLLEAEAKKSITDFFTEMLEAGYDPLGFGLKYKATTLPNQRMSMEEWQDAYKNAEINLNITSGLKSTGTIQ</sequence>
<gene>
    <name evidence="10" type="ORF">EK386_12600</name>
</gene>
<dbReference type="PROSITE" id="PS51257">
    <property type="entry name" value="PROKAR_LIPOPROTEIN"/>
    <property type="match status" value="1"/>
</dbReference>
<dbReference type="GO" id="GO:0016020">
    <property type="term" value="C:membrane"/>
    <property type="evidence" value="ECO:0007669"/>
    <property type="project" value="UniProtKB-SubCell"/>
</dbReference>
<evidence type="ECO:0000256" key="1">
    <source>
        <dbReference type="ARBA" id="ARBA00004635"/>
    </source>
</evidence>